<evidence type="ECO:0000256" key="10">
    <source>
        <dbReference type="ARBA" id="ARBA00022776"/>
    </source>
</evidence>
<dbReference type="GO" id="GO:0000022">
    <property type="term" value="P:mitotic spindle elongation"/>
    <property type="evidence" value="ECO:0007669"/>
    <property type="project" value="UniProtKB-ARBA"/>
</dbReference>
<keyword evidence="8" id="KW-0493">Microtubule</keyword>
<dbReference type="Pfam" id="PF12348">
    <property type="entry name" value="CLASP_N"/>
    <property type="match status" value="2"/>
</dbReference>
<evidence type="ECO:0000256" key="4">
    <source>
        <dbReference type="ARBA" id="ARBA00009549"/>
    </source>
</evidence>
<evidence type="ECO:0000259" key="18">
    <source>
        <dbReference type="SMART" id="SM01349"/>
    </source>
</evidence>
<dbReference type="GO" id="GO:0051315">
    <property type="term" value="P:attachment of mitotic spindle microtubules to kinetochore"/>
    <property type="evidence" value="ECO:0007669"/>
    <property type="project" value="UniProtKB-ARBA"/>
</dbReference>
<dbReference type="GO" id="GO:0061863">
    <property type="term" value="F:microtubule plus end polymerase"/>
    <property type="evidence" value="ECO:0007669"/>
    <property type="project" value="InterPro"/>
</dbReference>
<keyword evidence="11" id="KW-0995">Kinetochore</keyword>
<comment type="similarity">
    <text evidence="4">Belongs to the CLASP family.</text>
</comment>
<dbReference type="InterPro" id="IPR021133">
    <property type="entry name" value="HEAT_type_2"/>
</dbReference>
<dbReference type="PANTHER" id="PTHR12609">
    <property type="entry name" value="MICROTUBULE ASSOCIATED PROTEIN XMAP215"/>
    <property type="match status" value="1"/>
</dbReference>
<organism evidence="19 20">
    <name type="scientific">Basidiobolus meristosporus CBS 931.73</name>
    <dbReference type="NCBI Taxonomy" id="1314790"/>
    <lineage>
        <taxon>Eukaryota</taxon>
        <taxon>Fungi</taxon>
        <taxon>Fungi incertae sedis</taxon>
        <taxon>Zoopagomycota</taxon>
        <taxon>Entomophthoromycotina</taxon>
        <taxon>Basidiobolomycetes</taxon>
        <taxon>Basidiobolales</taxon>
        <taxon>Basidiobolaceae</taxon>
        <taxon>Basidiobolus</taxon>
    </lineage>
</organism>
<dbReference type="GO" id="GO:1990571">
    <property type="term" value="P:meiotic centromere clustering"/>
    <property type="evidence" value="ECO:0007669"/>
    <property type="project" value="UniProtKB-ARBA"/>
</dbReference>
<dbReference type="GO" id="GO:0051010">
    <property type="term" value="F:microtubule plus-end binding"/>
    <property type="evidence" value="ECO:0007669"/>
    <property type="project" value="InterPro"/>
</dbReference>
<feature type="region of interest" description="Disordered" evidence="17">
    <location>
        <begin position="819"/>
        <end position="841"/>
    </location>
</feature>
<evidence type="ECO:0000256" key="15">
    <source>
        <dbReference type="ARBA" id="ARBA00025722"/>
    </source>
</evidence>
<evidence type="ECO:0000313" key="20">
    <source>
        <dbReference type="Proteomes" id="UP000193498"/>
    </source>
</evidence>
<dbReference type="EMBL" id="MCFE01000014">
    <property type="protein sequence ID" value="ORY06720.1"/>
    <property type="molecule type" value="Genomic_DNA"/>
</dbReference>
<feature type="domain" description="TOG" evidence="18">
    <location>
        <begin position="591"/>
        <end position="824"/>
    </location>
</feature>
<evidence type="ECO:0000256" key="2">
    <source>
        <dbReference type="ARBA" id="ARBA00004629"/>
    </source>
</evidence>
<feature type="compositionally biased region" description="Low complexity" evidence="17">
    <location>
        <begin position="1529"/>
        <end position="1542"/>
    </location>
</feature>
<feature type="region of interest" description="Disordered" evidence="17">
    <location>
        <begin position="1081"/>
        <end position="1213"/>
    </location>
</feature>
<dbReference type="InParanoid" id="A0A1Y1Z8W2"/>
<dbReference type="GO" id="GO:1990498">
    <property type="term" value="C:mitotic spindle microtubule"/>
    <property type="evidence" value="ECO:0007669"/>
    <property type="project" value="UniProtKB-ARBA"/>
</dbReference>
<keyword evidence="12" id="KW-0206">Cytoskeleton</keyword>
<dbReference type="FunFam" id="1.25.10.10:FF:000019">
    <property type="entry name" value="Cytoskeleton-associated protein 5"/>
    <property type="match status" value="1"/>
</dbReference>
<feature type="compositionally biased region" description="Polar residues" evidence="17">
    <location>
        <begin position="1138"/>
        <end position="1148"/>
    </location>
</feature>
<feature type="repeat" description="HEAT" evidence="16">
    <location>
        <begin position="1413"/>
        <end position="1451"/>
    </location>
</feature>
<keyword evidence="13" id="KW-0131">Cell cycle</keyword>
<dbReference type="Proteomes" id="UP000193498">
    <property type="component" value="Unassembled WGS sequence"/>
</dbReference>
<proteinExistence type="inferred from homology"/>
<feature type="domain" description="TOG" evidence="18">
    <location>
        <begin position="1224"/>
        <end position="1473"/>
    </location>
</feature>
<dbReference type="FunFam" id="1.25.10.10:FF:000063">
    <property type="entry name" value="Putative cytoskeleton-associated protein 5"/>
    <property type="match status" value="1"/>
</dbReference>
<keyword evidence="5" id="KW-0158">Chromosome</keyword>
<dbReference type="InterPro" id="IPR034085">
    <property type="entry name" value="TOG"/>
</dbReference>
<dbReference type="InterPro" id="IPR016024">
    <property type="entry name" value="ARM-type_fold"/>
</dbReference>
<feature type="region of interest" description="Disordered" evidence="17">
    <location>
        <begin position="1462"/>
        <end position="1487"/>
    </location>
</feature>
<feature type="repeat" description="HEAT" evidence="16">
    <location>
        <begin position="434"/>
        <end position="472"/>
    </location>
</feature>
<comment type="subcellular location">
    <subcellularLocation>
        <location evidence="2">Chromosome</location>
        <location evidence="2">Centromere</location>
        <location evidence="2">Kinetochore</location>
    </subcellularLocation>
    <subcellularLocation>
        <location evidence="1">Cytoplasm</location>
        <location evidence="1">Cytoskeleton</location>
        <location evidence="1">Microtubule organizing center</location>
        <location evidence="1">Centrosome</location>
    </subcellularLocation>
    <subcellularLocation>
        <location evidence="3">Cytoplasm</location>
        <location evidence="3">Cytoskeleton</location>
        <location evidence="3">Spindle pole</location>
    </subcellularLocation>
</comment>
<dbReference type="Gene3D" id="1.25.10.10">
    <property type="entry name" value="Leucine-rich Repeat Variant"/>
    <property type="match status" value="5"/>
</dbReference>
<comment type="caution">
    <text evidence="19">The sequence shown here is derived from an EMBL/GenBank/DDBJ whole genome shotgun (WGS) entry which is preliminary data.</text>
</comment>
<evidence type="ECO:0000256" key="14">
    <source>
        <dbReference type="ARBA" id="ARBA00023328"/>
    </source>
</evidence>
<feature type="compositionally biased region" description="Polar residues" evidence="17">
    <location>
        <begin position="1503"/>
        <end position="1521"/>
    </location>
</feature>
<feature type="compositionally biased region" description="Basic and acidic residues" evidence="17">
    <location>
        <begin position="1197"/>
        <end position="1210"/>
    </location>
</feature>
<keyword evidence="14" id="KW-0137">Centromere</keyword>
<dbReference type="GO" id="GO:0051301">
    <property type="term" value="P:cell division"/>
    <property type="evidence" value="ECO:0007669"/>
    <property type="project" value="UniProtKB-KW"/>
</dbReference>
<dbReference type="OrthoDB" id="205662at2759"/>
<evidence type="ECO:0000256" key="12">
    <source>
        <dbReference type="ARBA" id="ARBA00023212"/>
    </source>
</evidence>
<evidence type="ECO:0000256" key="8">
    <source>
        <dbReference type="ARBA" id="ARBA00022701"/>
    </source>
</evidence>
<dbReference type="PROSITE" id="PS50077">
    <property type="entry name" value="HEAT_REPEAT"/>
    <property type="match status" value="2"/>
</dbReference>
<dbReference type="STRING" id="1314790.A0A1Y1Z8W2"/>
<dbReference type="GO" id="GO:0000922">
    <property type="term" value="C:spindle pole"/>
    <property type="evidence" value="ECO:0007669"/>
    <property type="project" value="UniProtKB-SubCell"/>
</dbReference>
<evidence type="ECO:0000256" key="3">
    <source>
        <dbReference type="ARBA" id="ARBA00004647"/>
    </source>
</evidence>
<dbReference type="GO" id="GO:0044732">
    <property type="term" value="C:mitotic spindle pole body"/>
    <property type="evidence" value="ECO:0007669"/>
    <property type="project" value="UniProtKB-ARBA"/>
</dbReference>
<evidence type="ECO:0000256" key="13">
    <source>
        <dbReference type="ARBA" id="ARBA00023306"/>
    </source>
</evidence>
<sequence length="1875" mass="207399">MSTEDDFTALPLEEKLTHKSWKARLNGYEDLTKHYKTCDPEDVSEYNQFTHFLSKAALDANMAAQEAGLTAIVIYFQNGQNFTCSHDDIISAVIEKGLSSSRAGTKSKAVDILLLLVEIGSGETVNEQLVNALNHKLPKLVATAILALKEIVRSFGCKSVNPKPILKALPKAFAHTDKNVRAEGTQLAVELYKWLGDALHPCLAELKPVQIKELNEAFEQLPKEKPTPARLLRSEQKGNLDILDGQNGEGDQPMDVEEPEIDAFSLADPIDVLSKIPSDFYTNLESSKWKDRKEALESFILVVRVPKISPGDYRELVSALAKRIGDVNIMVGTLATQCIEALAIGLRQEFSQYSELVLNPLLEKLKEKKANFVEALRNCLDSVFIVISFSDIMEESITALAHKNPQIKAETNKWLTRCVKETKYLPSKSDVNWIVDSALKCLDDSDTSVREAAAELLGTMMKVVGERAMITYLEKVDKIKEGKIREFYEKAEVKAKKPLPSAIPPKSNSSGGQAPSKPPAAKRLMKEPSRAVTSSEPVMKPKPVSKPPVKRVPSKSVVKPKTTSALPARKPAAAPAKPSAAPKAEEPIRFKYTSEDFEEKAMEIIPSEVYAGFSDSNWKNRLASMETLTTFLENPNNSAIESELVIRALAKKPGWKETNFQVSSKMYGVIQVLCEKSSTFSRGCGALVVPGLAEKLGDIKLRKPSGDCLTSIAEQFSLQFVLHQAYESWKKAKSPKVHSECLGWINATIQDFGVASLNVRELIEFLKVMLGSSNAAVRTNSVTLLGLLSTYIGPQIRSLVQDLSPSLLSTVDAEFAKVADQKPPEPTKGVKPSGGNGGKEVSMQDVLDDAIPRVDISSQISSKILKDMRDSNWKVRKESLDQVQGILEAANKRIKPQVGDLLNTMKDRILDSNKIIQSLALDICGTIAVAMGKPFEKQSRIVLSQILMCLADSKVQTRQSALKTLDSVSEVCNLNLLIPVIANSLVQDSPTLRKDLTCWLNEKLETCFEKDSESNQLELSSLVRPTLQCLQDRNSEIRKSATTLIEYVIRNGGYTLVKDKVSDLPGASRQTILPIIESLNKGGSNEMSKQTNSSLRTNTAPTAKPRPTSSAAISSQAPVERKRELSVRPPISERASVSRVNSSESITRPQAARLGATPKDSPITSAPSSKGTPRRVETKKSLPIAFDQETPLTTNDPRAKSLRGDKDKGPSKWVFETPRQEHIDMLSEQMKPHLSPGIHQLMFSTGINASKGILDALNLLDECIVNKEFSGAKYQMSKEEMDSRFINNSDILLKYVSLRLFDTNTSILLKCTDFLEHFIALMDQQTYCFTDYEASAFLPIFIGKLGYNNDVLRARSREILKKFCRIYPASKIFTLIVDHGLKSKSSRTRADCLEEIGVLIRRNGLSVCNPAKNLPVIASFISDKDSLVRNAALNTIVETQNIVGESVLKYTGQLSNKEQTMLEERLKRSKPPSYDATGANGQGPMQRHPMLARTLPLSRFANRTSNESLSSVKSVTTTNTLPKPHQAPSIYSSSSTASSVSSDRVDSPESFSSNPSGKNSPELLSKAFTSLTISNKPDNADHSQDAGIPQPAKVDVQGLVDAVMCSDEDDRLAIAIKQVSHCLSDDKMALLPVVNTLISALLSKLKVEPEAMQNPGWLKRSKNIMTINARILARKELVRVISPATLRKLFDYVLILLVVDTLPKSSDPLNPQPLERSLNVVIMKLLENAHPEHLFEVLFDMYTLATHQMAKEADPVAWAPYQHLDSFKFFDLVQKCLWKLSRTLPTHVTSIQEPLAVNTILKVLHQFVETFIQNRDRLLKLRSLNADPFPTVRVVLVPLVNSLGEKLLQILENIEHSEQTLVPLVQTLLDKRRPE</sequence>
<dbReference type="SUPFAM" id="SSF48371">
    <property type="entry name" value="ARM repeat"/>
    <property type="match status" value="2"/>
</dbReference>
<keyword evidence="6" id="KW-0963">Cytoplasm</keyword>
<protein>
    <submittedName>
        <fullName evidence="19">ARM repeat-containing protein</fullName>
    </submittedName>
</protein>
<dbReference type="InterPro" id="IPR011989">
    <property type="entry name" value="ARM-like"/>
</dbReference>
<dbReference type="GO" id="GO:0099070">
    <property type="term" value="C:static microtubule bundle"/>
    <property type="evidence" value="ECO:0007669"/>
    <property type="project" value="UniProtKB-ARBA"/>
</dbReference>
<dbReference type="InterPro" id="IPR024395">
    <property type="entry name" value="CLASP_N_dom"/>
</dbReference>
<accession>A0A1Y1Z8W2</accession>
<dbReference type="FunFam" id="1.25.10.10:FF:000050">
    <property type="entry name" value="Cytoskeleton-associated protein 5 isoform X1"/>
    <property type="match status" value="1"/>
</dbReference>
<keyword evidence="9" id="KW-0677">Repeat</keyword>
<dbReference type="FunFam" id="1.25.10.10:FF:000068">
    <property type="entry name" value="cytoskeleton-associated protein 5 isoform X1"/>
    <property type="match status" value="1"/>
</dbReference>
<comment type="similarity">
    <text evidence="15">Belongs to the TOG/XMAP215 family.</text>
</comment>
<evidence type="ECO:0000256" key="9">
    <source>
        <dbReference type="ARBA" id="ARBA00022737"/>
    </source>
</evidence>
<dbReference type="GO" id="GO:0046785">
    <property type="term" value="P:microtubule polymerization"/>
    <property type="evidence" value="ECO:0007669"/>
    <property type="project" value="InterPro"/>
</dbReference>
<feature type="region of interest" description="Disordered" evidence="17">
    <location>
        <begin position="498"/>
        <end position="582"/>
    </location>
</feature>
<evidence type="ECO:0000256" key="5">
    <source>
        <dbReference type="ARBA" id="ARBA00022454"/>
    </source>
</evidence>
<dbReference type="GO" id="GO:0030951">
    <property type="term" value="P:establishment or maintenance of microtubule cytoskeleton polarity"/>
    <property type="evidence" value="ECO:0007669"/>
    <property type="project" value="InterPro"/>
</dbReference>
<dbReference type="GO" id="GO:0000776">
    <property type="term" value="C:kinetochore"/>
    <property type="evidence" value="ECO:0007669"/>
    <property type="project" value="UniProtKB-KW"/>
</dbReference>
<feature type="region of interest" description="Disordered" evidence="17">
    <location>
        <begin position="1503"/>
        <end position="1562"/>
    </location>
</feature>
<dbReference type="Pfam" id="PF21041">
    <property type="entry name" value="XMAP215_CLASP_TOG"/>
    <property type="match status" value="3"/>
</dbReference>
<feature type="domain" description="TOG" evidence="18">
    <location>
        <begin position="1"/>
        <end position="227"/>
    </location>
</feature>
<dbReference type="GO" id="GO:0005881">
    <property type="term" value="C:cytoplasmic microtubule"/>
    <property type="evidence" value="ECO:0007669"/>
    <property type="project" value="UniProtKB-ARBA"/>
</dbReference>
<feature type="compositionally biased region" description="Polar residues" evidence="17">
    <location>
        <begin position="1162"/>
        <end position="1171"/>
    </location>
</feature>
<evidence type="ECO:0000256" key="17">
    <source>
        <dbReference type="SAM" id="MobiDB-lite"/>
    </source>
</evidence>
<feature type="compositionally biased region" description="Low complexity" evidence="17">
    <location>
        <begin position="554"/>
        <end position="582"/>
    </location>
</feature>
<name>A0A1Y1Z8W2_9FUNG</name>
<feature type="domain" description="TOG" evidence="18">
    <location>
        <begin position="849"/>
        <end position="1085"/>
    </location>
</feature>
<evidence type="ECO:0000256" key="16">
    <source>
        <dbReference type="PROSITE-ProRule" id="PRU00103"/>
    </source>
</evidence>
<reference evidence="19 20" key="1">
    <citation type="submission" date="2016-07" db="EMBL/GenBank/DDBJ databases">
        <title>Pervasive Adenine N6-methylation of Active Genes in Fungi.</title>
        <authorList>
            <consortium name="DOE Joint Genome Institute"/>
            <person name="Mondo S.J."/>
            <person name="Dannebaum R.O."/>
            <person name="Kuo R.C."/>
            <person name="Labutti K."/>
            <person name="Haridas S."/>
            <person name="Kuo A."/>
            <person name="Salamov A."/>
            <person name="Ahrendt S.R."/>
            <person name="Lipzen A."/>
            <person name="Sullivan W."/>
            <person name="Andreopoulos W.B."/>
            <person name="Clum A."/>
            <person name="Lindquist E."/>
            <person name="Daum C."/>
            <person name="Ramamoorthy G.K."/>
            <person name="Gryganskyi A."/>
            <person name="Culley D."/>
            <person name="Magnuson J.K."/>
            <person name="James T.Y."/>
            <person name="O'Malley M.A."/>
            <person name="Stajich J.E."/>
            <person name="Spatafora J.W."/>
            <person name="Visel A."/>
            <person name="Grigoriev I.V."/>
        </authorList>
    </citation>
    <scope>NUCLEOTIDE SEQUENCE [LARGE SCALE GENOMIC DNA]</scope>
    <source>
        <strain evidence="19 20">CBS 931.73</strain>
    </source>
</reference>
<evidence type="ECO:0000256" key="6">
    <source>
        <dbReference type="ARBA" id="ARBA00022490"/>
    </source>
</evidence>
<keyword evidence="20" id="KW-1185">Reference proteome</keyword>
<gene>
    <name evidence="19" type="ORF">K493DRAFT_251730</name>
</gene>
<evidence type="ECO:0000313" key="19">
    <source>
        <dbReference type="EMBL" id="ORY06720.1"/>
    </source>
</evidence>
<feature type="domain" description="TOG" evidence="18">
    <location>
        <begin position="265"/>
        <end position="497"/>
    </location>
</feature>
<evidence type="ECO:0000256" key="1">
    <source>
        <dbReference type="ARBA" id="ARBA00004300"/>
    </source>
</evidence>
<dbReference type="InterPro" id="IPR045110">
    <property type="entry name" value="XMAP215"/>
</dbReference>
<evidence type="ECO:0000256" key="11">
    <source>
        <dbReference type="ARBA" id="ARBA00022838"/>
    </source>
</evidence>
<dbReference type="InterPro" id="IPR048491">
    <property type="entry name" value="XMAP215_CLASP_TOG"/>
</dbReference>
<evidence type="ECO:0000256" key="7">
    <source>
        <dbReference type="ARBA" id="ARBA00022618"/>
    </source>
</evidence>
<keyword evidence="10" id="KW-0498">Mitosis</keyword>
<keyword evidence="7" id="KW-0132">Cell division</keyword>
<feature type="compositionally biased region" description="Polar residues" evidence="17">
    <location>
        <begin position="1081"/>
        <end position="1117"/>
    </location>
</feature>
<dbReference type="SMART" id="SM01349">
    <property type="entry name" value="TOG"/>
    <property type="match status" value="5"/>
</dbReference>